<dbReference type="PANTHER" id="PTHR11091">
    <property type="entry name" value="OXIDOREDUCTASE-RELATED"/>
    <property type="match status" value="1"/>
</dbReference>
<accession>A0ABS6TA53</accession>
<dbReference type="PANTHER" id="PTHR11091:SF0">
    <property type="entry name" value="MALATE DEHYDROGENASE"/>
    <property type="match status" value="1"/>
</dbReference>
<dbReference type="GO" id="GO:0009040">
    <property type="term" value="F:ureidoglycolate dehydrogenase activity"/>
    <property type="evidence" value="ECO:0007669"/>
    <property type="project" value="UniProtKB-EC"/>
</dbReference>
<proteinExistence type="predicted"/>
<evidence type="ECO:0000313" key="1">
    <source>
        <dbReference type="EMBL" id="MBV7389783.1"/>
    </source>
</evidence>
<dbReference type="NCBIfam" id="NF011599">
    <property type="entry name" value="PRK15025.1"/>
    <property type="match status" value="1"/>
</dbReference>
<reference evidence="1 2" key="1">
    <citation type="submission" date="2021-06" db="EMBL/GenBank/DDBJ databases">
        <title>Enterococcus alishanensis sp. nov., a novel lactic acid bacterium isolated from fresh coffee beans.</title>
        <authorList>
            <person name="Chen Y.-S."/>
        </authorList>
    </citation>
    <scope>NUCLEOTIDE SEQUENCE [LARGE SCALE GENOMIC DNA]</scope>
    <source>
        <strain evidence="1 2">ALS3</strain>
    </source>
</reference>
<dbReference type="RefSeq" id="WP_218324853.1">
    <property type="nucleotide sequence ID" value="NZ_JAHUZB010000002.1"/>
</dbReference>
<keyword evidence="1" id="KW-0560">Oxidoreductase</keyword>
<dbReference type="InterPro" id="IPR003767">
    <property type="entry name" value="Malate/L-lactate_DH-like"/>
</dbReference>
<comment type="caution">
    <text evidence="1">The sequence shown here is derived from an EMBL/GenBank/DDBJ whole genome shotgun (WGS) entry which is preliminary data.</text>
</comment>
<keyword evidence="2" id="KW-1185">Reference proteome</keyword>
<dbReference type="Proteomes" id="UP000774130">
    <property type="component" value="Unassembled WGS sequence"/>
</dbReference>
<dbReference type="NCBIfam" id="TIGR03175">
    <property type="entry name" value="AllD"/>
    <property type="match status" value="1"/>
</dbReference>
<dbReference type="InterPro" id="IPR017590">
    <property type="entry name" value="Ureidoglycolate_dehydrogenase"/>
</dbReference>
<organism evidence="1 2">
    <name type="scientific">Enterococcus alishanensis</name>
    <dbReference type="NCBI Taxonomy" id="1303817"/>
    <lineage>
        <taxon>Bacteria</taxon>
        <taxon>Bacillati</taxon>
        <taxon>Bacillota</taxon>
        <taxon>Bacilli</taxon>
        <taxon>Lactobacillales</taxon>
        <taxon>Enterococcaceae</taxon>
        <taxon>Enterococcus</taxon>
    </lineage>
</organism>
<protein>
    <submittedName>
        <fullName evidence="1">Ureidoglycolate dehydrogenase</fullName>
        <ecNumber evidence="1">1.1.1.154</ecNumber>
    </submittedName>
</protein>
<evidence type="ECO:0000313" key="2">
    <source>
        <dbReference type="Proteomes" id="UP000774130"/>
    </source>
</evidence>
<dbReference type="EC" id="1.1.1.154" evidence="1"/>
<dbReference type="EMBL" id="JAHUZB010000002">
    <property type="protein sequence ID" value="MBV7389783.1"/>
    <property type="molecule type" value="Genomic_DNA"/>
</dbReference>
<gene>
    <name evidence="1" type="primary">allD</name>
    <name evidence="1" type="ORF">KUA55_03760</name>
</gene>
<dbReference type="Pfam" id="PF02615">
    <property type="entry name" value="Ldh_2"/>
    <property type="match status" value="1"/>
</dbReference>
<sequence length="353" mass="38791">MEETIKLKTPELFVLIERKFKQAGLPDEQAKEAANQLVFADACGIHSHGVVRLDYYAEQIAKGGITLHPETKFEQTGPSTAIFHGDNGMGQFICRQALEHGFKMVAESGLALVGVSKMSHSGALGYYLKKAAEKGYIALSMCQSDPMVVPFGGSEIYFGTNPIGIGAPCADRPPVVFDMATSVQAWGKILDARSKKQKIPTTWAVDKDGKPTDDPMKVQGLLPIAGPKGYGLMMMVDILAGVLLGLPFGKHVSSMYDDLTTGRNLGQIFLLIDPKRFTDPHEFKIKIKQMVDELHENKPADGFDQVYYPGELSQIKYETSIEGGIEIPTSIYEYLQSETVHFNQYNGKDAFAE</sequence>
<name>A0ABS6TA53_9ENTE</name>